<keyword evidence="3" id="KW-1185">Reference proteome</keyword>
<reference evidence="2" key="1">
    <citation type="journal article" date="2023" name="Insect Mol. Biol.">
        <title>Genome sequencing provides insights into the evolution of gene families encoding plant cell wall-degrading enzymes in longhorned beetles.</title>
        <authorList>
            <person name="Shin N.R."/>
            <person name="Okamura Y."/>
            <person name="Kirsch R."/>
            <person name="Pauchet Y."/>
        </authorList>
    </citation>
    <scope>NUCLEOTIDE SEQUENCE</scope>
    <source>
        <strain evidence="2">MMC_N1</strain>
    </source>
</reference>
<dbReference type="InterPro" id="IPR036645">
    <property type="entry name" value="Elafin-like_sf"/>
</dbReference>
<dbReference type="Pfam" id="PF00095">
    <property type="entry name" value="WAP"/>
    <property type="match status" value="1"/>
</dbReference>
<dbReference type="SUPFAM" id="SSF57256">
    <property type="entry name" value="Elafin-like"/>
    <property type="match status" value="1"/>
</dbReference>
<gene>
    <name evidence="2" type="ORF">NQ317_007159</name>
</gene>
<dbReference type="EMBL" id="JAPWTJ010001223">
    <property type="protein sequence ID" value="KAJ8973183.1"/>
    <property type="molecule type" value="Genomic_DNA"/>
</dbReference>
<name>A0ABQ9J5C5_9CUCU</name>
<feature type="domain" description="WAP" evidence="1">
    <location>
        <begin position="118"/>
        <end position="145"/>
    </location>
</feature>
<dbReference type="Gene3D" id="4.10.75.10">
    <property type="entry name" value="Elafin-like"/>
    <property type="match status" value="1"/>
</dbReference>
<dbReference type="Proteomes" id="UP001162164">
    <property type="component" value="Unassembled WGS sequence"/>
</dbReference>
<comment type="caution">
    <text evidence="2">The sequence shown here is derived from an EMBL/GenBank/DDBJ whole genome shotgun (WGS) entry which is preliminary data.</text>
</comment>
<sequence length="148" mass="16878">MKNCAVIAPPEGSTICIPLAYQPDMNEKPCRESYFYDPCTFCKCDSLLNKTTCTSQDDCDYSRGVAFVVVMKLLWKTVMSVPAHLQNLENINQENARQLIKIFIQSTSRIIAIFVRRQECYSDYGCLENKKCCQVVDCFSRCIDPTSN</sequence>
<proteinExistence type="predicted"/>
<accession>A0ABQ9J5C5</accession>
<evidence type="ECO:0000313" key="3">
    <source>
        <dbReference type="Proteomes" id="UP001162164"/>
    </source>
</evidence>
<evidence type="ECO:0000259" key="1">
    <source>
        <dbReference type="Pfam" id="PF00095"/>
    </source>
</evidence>
<organism evidence="2 3">
    <name type="scientific">Molorchus minor</name>
    <dbReference type="NCBI Taxonomy" id="1323400"/>
    <lineage>
        <taxon>Eukaryota</taxon>
        <taxon>Metazoa</taxon>
        <taxon>Ecdysozoa</taxon>
        <taxon>Arthropoda</taxon>
        <taxon>Hexapoda</taxon>
        <taxon>Insecta</taxon>
        <taxon>Pterygota</taxon>
        <taxon>Neoptera</taxon>
        <taxon>Endopterygota</taxon>
        <taxon>Coleoptera</taxon>
        <taxon>Polyphaga</taxon>
        <taxon>Cucujiformia</taxon>
        <taxon>Chrysomeloidea</taxon>
        <taxon>Cerambycidae</taxon>
        <taxon>Lamiinae</taxon>
        <taxon>Monochamini</taxon>
        <taxon>Molorchus</taxon>
    </lineage>
</organism>
<protein>
    <recommendedName>
        <fullName evidence="1">WAP domain-containing protein</fullName>
    </recommendedName>
</protein>
<dbReference type="InterPro" id="IPR008197">
    <property type="entry name" value="WAP_dom"/>
</dbReference>
<evidence type="ECO:0000313" key="2">
    <source>
        <dbReference type="EMBL" id="KAJ8973183.1"/>
    </source>
</evidence>